<evidence type="ECO:0000256" key="3">
    <source>
        <dbReference type="SAM" id="MobiDB-lite"/>
    </source>
</evidence>
<comment type="function">
    <text evidence="2">One of several proteins that assist in the late maturation steps of the functional core of the 30S ribosomal subunit. Associates with free 30S ribosomal subunits (but not with 30S subunits that are part of 70S ribosomes or polysomes). Required for efficient processing of 16S rRNA. May interact with the 5'-terminal helix region of 16S rRNA.</text>
</comment>
<feature type="region of interest" description="Disordered" evidence="3">
    <location>
        <begin position="122"/>
        <end position="150"/>
    </location>
</feature>
<dbReference type="AlphaFoldDB" id="A0A1M7STE8"/>
<dbReference type="InterPro" id="IPR015946">
    <property type="entry name" value="KH_dom-like_a/b"/>
</dbReference>
<dbReference type="Gene3D" id="3.30.300.20">
    <property type="match status" value="1"/>
</dbReference>
<feature type="compositionally biased region" description="Basic and acidic residues" evidence="3">
    <location>
        <begin position="122"/>
        <end position="133"/>
    </location>
</feature>
<sequence length="150" mass="16939">MSAKRFDDGRGPSQRQLRAGELIRRAMSDVLMRGEHHDPELARHTITVTEVRCSPDLRHATVFVMPLGGREIDQALDALKRARATLRRALARHVTMKYLPDLRFVLDESFDRMDETRRLLSEERVRRDVAHDDAEADGPGDAGEGGPQGD</sequence>
<dbReference type="SUPFAM" id="SSF89919">
    <property type="entry name" value="Ribosome-binding factor A, RbfA"/>
    <property type="match status" value="1"/>
</dbReference>
<proteinExistence type="inferred from homology"/>
<protein>
    <recommendedName>
        <fullName evidence="2">Ribosome-binding factor A</fullName>
    </recommendedName>
</protein>
<dbReference type="STRING" id="1189325.SAMN04488119_101204"/>
<dbReference type="RefSeq" id="WP_072746782.1">
    <property type="nucleotide sequence ID" value="NZ_FOHL01000001.1"/>
</dbReference>
<dbReference type="InterPro" id="IPR000238">
    <property type="entry name" value="RbfA"/>
</dbReference>
<dbReference type="PANTHER" id="PTHR33515:SF1">
    <property type="entry name" value="RIBOSOME-BINDING FACTOR A, CHLOROPLASTIC-RELATED"/>
    <property type="match status" value="1"/>
</dbReference>
<dbReference type="HAMAP" id="MF_00003">
    <property type="entry name" value="RbfA"/>
    <property type="match status" value="1"/>
</dbReference>
<evidence type="ECO:0000256" key="1">
    <source>
        <dbReference type="ARBA" id="ARBA00022517"/>
    </source>
</evidence>
<dbReference type="PANTHER" id="PTHR33515">
    <property type="entry name" value="RIBOSOME-BINDING FACTOR A, CHLOROPLASTIC-RELATED"/>
    <property type="match status" value="1"/>
</dbReference>
<organism evidence="4 5">
    <name type="scientific">Oceanicella actignis</name>
    <dbReference type="NCBI Taxonomy" id="1189325"/>
    <lineage>
        <taxon>Bacteria</taxon>
        <taxon>Pseudomonadati</taxon>
        <taxon>Pseudomonadota</taxon>
        <taxon>Alphaproteobacteria</taxon>
        <taxon>Rhodobacterales</taxon>
        <taxon>Paracoccaceae</taxon>
        <taxon>Oceanicella</taxon>
    </lineage>
</organism>
<feature type="compositionally biased region" description="Gly residues" evidence="3">
    <location>
        <begin position="140"/>
        <end position="150"/>
    </location>
</feature>
<dbReference type="NCBIfam" id="TIGR00082">
    <property type="entry name" value="rbfA"/>
    <property type="match status" value="1"/>
</dbReference>
<gene>
    <name evidence="2" type="primary">rbfA</name>
    <name evidence="4" type="ORF">SAMN05216200_103205</name>
</gene>
<dbReference type="Pfam" id="PF02033">
    <property type="entry name" value="RBFA"/>
    <property type="match status" value="1"/>
</dbReference>
<keyword evidence="2" id="KW-0963">Cytoplasm</keyword>
<comment type="similarity">
    <text evidence="2">Belongs to the RbfA family.</text>
</comment>
<dbReference type="GO" id="GO:0030490">
    <property type="term" value="P:maturation of SSU-rRNA"/>
    <property type="evidence" value="ECO:0007669"/>
    <property type="project" value="UniProtKB-UniRule"/>
</dbReference>
<dbReference type="GO" id="GO:0005829">
    <property type="term" value="C:cytosol"/>
    <property type="evidence" value="ECO:0007669"/>
    <property type="project" value="TreeGrafter"/>
</dbReference>
<comment type="subcellular location">
    <subcellularLocation>
        <location evidence="2">Cytoplasm</location>
    </subcellularLocation>
</comment>
<dbReference type="InterPro" id="IPR023799">
    <property type="entry name" value="RbfA_dom_sf"/>
</dbReference>
<dbReference type="Proteomes" id="UP000184066">
    <property type="component" value="Unassembled WGS sequence"/>
</dbReference>
<name>A0A1M7STE8_9RHOB</name>
<evidence type="ECO:0000313" key="4">
    <source>
        <dbReference type="EMBL" id="SHN61752.1"/>
    </source>
</evidence>
<dbReference type="GO" id="GO:0043024">
    <property type="term" value="F:ribosomal small subunit binding"/>
    <property type="evidence" value="ECO:0007669"/>
    <property type="project" value="TreeGrafter"/>
</dbReference>
<accession>A0A1M7STE8</accession>
<dbReference type="EMBL" id="FRDL01000003">
    <property type="protein sequence ID" value="SHN61752.1"/>
    <property type="molecule type" value="Genomic_DNA"/>
</dbReference>
<reference evidence="4 5" key="1">
    <citation type="submission" date="2016-12" db="EMBL/GenBank/DDBJ databases">
        <authorList>
            <person name="Song W.-J."/>
            <person name="Kurnit D.M."/>
        </authorList>
    </citation>
    <scope>NUCLEOTIDE SEQUENCE [LARGE SCALE GENOMIC DNA]</scope>
    <source>
        <strain evidence="4 5">CGMCC 1.10808</strain>
    </source>
</reference>
<dbReference type="NCBIfam" id="NF001802">
    <property type="entry name" value="PRK00521.2-5"/>
    <property type="match status" value="1"/>
</dbReference>
<dbReference type="OrthoDB" id="9805051at2"/>
<evidence type="ECO:0000313" key="5">
    <source>
        <dbReference type="Proteomes" id="UP000184066"/>
    </source>
</evidence>
<comment type="subunit">
    <text evidence="2">Monomer. Binds 30S ribosomal subunits, but not 50S ribosomal subunits or 70S ribosomes.</text>
</comment>
<evidence type="ECO:0000256" key="2">
    <source>
        <dbReference type="HAMAP-Rule" id="MF_00003"/>
    </source>
</evidence>
<keyword evidence="1 2" id="KW-0690">Ribosome biogenesis</keyword>
<keyword evidence="5" id="KW-1185">Reference proteome</keyword>